<dbReference type="PANTHER" id="PTHR30055:SF146">
    <property type="entry name" value="HTH-TYPE TRANSCRIPTIONAL DUAL REGULATOR CECR"/>
    <property type="match status" value="1"/>
</dbReference>
<dbReference type="InterPro" id="IPR009057">
    <property type="entry name" value="Homeodomain-like_sf"/>
</dbReference>
<dbReference type="Gene3D" id="1.10.357.10">
    <property type="entry name" value="Tetracycline Repressor, domain 2"/>
    <property type="match status" value="1"/>
</dbReference>
<dbReference type="PRINTS" id="PR00455">
    <property type="entry name" value="HTHTETR"/>
</dbReference>
<gene>
    <name evidence="4" type="primary">raaS</name>
    <name evidence="4" type="ORF">GCM10023094_19420</name>
</gene>
<evidence type="ECO:0000313" key="4">
    <source>
        <dbReference type="EMBL" id="GAA4477342.1"/>
    </source>
</evidence>
<comment type="caution">
    <text evidence="4">The sequence shown here is derived from an EMBL/GenBank/DDBJ whole genome shotgun (WGS) entry which is preliminary data.</text>
</comment>
<protein>
    <submittedName>
        <fullName evidence="4">Transcriptional regulator RaaS</fullName>
    </submittedName>
</protein>
<dbReference type="InterPro" id="IPR041484">
    <property type="entry name" value="TetR_C_25"/>
</dbReference>
<dbReference type="InterPro" id="IPR001647">
    <property type="entry name" value="HTH_TetR"/>
</dbReference>
<organism evidence="4 5">
    <name type="scientific">Rhodococcus olei</name>
    <dbReference type="NCBI Taxonomy" id="2161675"/>
    <lineage>
        <taxon>Bacteria</taxon>
        <taxon>Bacillati</taxon>
        <taxon>Actinomycetota</taxon>
        <taxon>Actinomycetes</taxon>
        <taxon>Mycobacteriales</taxon>
        <taxon>Nocardiaceae</taxon>
        <taxon>Rhodococcus</taxon>
    </lineage>
</organism>
<dbReference type="InterPro" id="IPR050109">
    <property type="entry name" value="HTH-type_TetR-like_transc_reg"/>
</dbReference>
<evidence type="ECO:0000259" key="3">
    <source>
        <dbReference type="PROSITE" id="PS50977"/>
    </source>
</evidence>
<dbReference type="SUPFAM" id="SSF48498">
    <property type="entry name" value="Tetracyclin repressor-like, C-terminal domain"/>
    <property type="match status" value="1"/>
</dbReference>
<evidence type="ECO:0000256" key="1">
    <source>
        <dbReference type="ARBA" id="ARBA00023125"/>
    </source>
</evidence>
<keyword evidence="1 2" id="KW-0238">DNA-binding</keyword>
<keyword evidence="5" id="KW-1185">Reference proteome</keyword>
<accession>A0ABP8P0V2</accession>
<feature type="domain" description="HTH tetR-type" evidence="3">
    <location>
        <begin position="14"/>
        <end position="73"/>
    </location>
</feature>
<dbReference type="PROSITE" id="PS50977">
    <property type="entry name" value="HTH_TETR_2"/>
    <property type="match status" value="1"/>
</dbReference>
<evidence type="ECO:0000313" key="5">
    <source>
        <dbReference type="Proteomes" id="UP001501183"/>
    </source>
</evidence>
<dbReference type="Pfam" id="PF00440">
    <property type="entry name" value="TetR_N"/>
    <property type="match status" value="1"/>
</dbReference>
<dbReference type="EMBL" id="BAABFB010000030">
    <property type="protein sequence ID" value="GAA4477342.1"/>
    <property type="molecule type" value="Genomic_DNA"/>
</dbReference>
<dbReference type="Proteomes" id="UP001501183">
    <property type="component" value="Unassembled WGS sequence"/>
</dbReference>
<proteinExistence type="predicted"/>
<dbReference type="InterPro" id="IPR036271">
    <property type="entry name" value="Tet_transcr_reg_TetR-rel_C_sf"/>
</dbReference>
<evidence type="ECO:0000256" key="2">
    <source>
        <dbReference type="PROSITE-ProRule" id="PRU00335"/>
    </source>
</evidence>
<dbReference type="SUPFAM" id="SSF46689">
    <property type="entry name" value="Homeodomain-like"/>
    <property type="match status" value="1"/>
</dbReference>
<sequence length="233" mass="25218">MEGHTDSGARDRDLTTRARVRDAAITVFGEQGFGTGVRAVAAAAGVSPGLVNHHFGSKDGLREACDEHVLALIRAAKTEALTRPSATGLLQQLADVEEYAPLVAYLVRSYQAGGELAQHLFEHIVVTTEQYLSDGVAAGTLRPSRDPAARARYLAMQSLGSTLLFLQMRGERGGPVDWGRAIRELTDGIMLPALELYTEGLFTDSTFLDAVVDQRAGTEGDTTHHYSDHRENR</sequence>
<reference evidence="5" key="1">
    <citation type="journal article" date="2019" name="Int. J. Syst. Evol. Microbiol.">
        <title>The Global Catalogue of Microorganisms (GCM) 10K type strain sequencing project: providing services to taxonomists for standard genome sequencing and annotation.</title>
        <authorList>
            <consortium name="The Broad Institute Genomics Platform"/>
            <consortium name="The Broad Institute Genome Sequencing Center for Infectious Disease"/>
            <person name="Wu L."/>
            <person name="Ma J."/>
        </authorList>
    </citation>
    <scope>NUCLEOTIDE SEQUENCE [LARGE SCALE GENOMIC DNA]</scope>
    <source>
        <strain evidence="5">JCM 32206</strain>
    </source>
</reference>
<dbReference type="PANTHER" id="PTHR30055">
    <property type="entry name" value="HTH-TYPE TRANSCRIPTIONAL REGULATOR RUTR"/>
    <property type="match status" value="1"/>
</dbReference>
<dbReference type="Pfam" id="PF17933">
    <property type="entry name" value="TetR_C_25"/>
    <property type="match status" value="1"/>
</dbReference>
<feature type="DNA-binding region" description="H-T-H motif" evidence="2">
    <location>
        <begin position="36"/>
        <end position="55"/>
    </location>
</feature>
<name>A0ABP8P0V2_9NOCA</name>